<evidence type="ECO:0000313" key="1">
    <source>
        <dbReference type="EMBL" id="WSE27201.1"/>
    </source>
</evidence>
<accession>A0ABZ1HZX2</accession>
<proteinExistence type="predicted"/>
<dbReference type="RefSeq" id="WP_326566211.1">
    <property type="nucleotide sequence ID" value="NZ_CP142149.1"/>
</dbReference>
<dbReference type="EMBL" id="CP142149">
    <property type="protein sequence ID" value="WSE27201.1"/>
    <property type="molecule type" value="Genomic_DNA"/>
</dbReference>
<evidence type="ECO:0000313" key="2">
    <source>
        <dbReference type="Proteomes" id="UP001330812"/>
    </source>
</evidence>
<reference evidence="1 2" key="1">
    <citation type="journal article" date="2015" name="Int. J. Syst. Evol. Microbiol.">
        <title>Amycolatopsis rhabdoformis sp. nov., an actinomycete isolated from a tropical forest soil.</title>
        <authorList>
            <person name="Souza W.R."/>
            <person name="Silva R.E."/>
            <person name="Goodfellow M."/>
            <person name="Busarakam K."/>
            <person name="Figueiro F.S."/>
            <person name="Ferreira D."/>
            <person name="Rodrigues-Filho E."/>
            <person name="Moraes L.A.B."/>
            <person name="Zucchi T.D."/>
        </authorList>
    </citation>
    <scope>NUCLEOTIDE SEQUENCE [LARGE SCALE GENOMIC DNA]</scope>
    <source>
        <strain evidence="1 2">NCIMB 14900</strain>
    </source>
</reference>
<evidence type="ECO:0008006" key="3">
    <source>
        <dbReference type="Google" id="ProtNLM"/>
    </source>
</evidence>
<organism evidence="1 2">
    <name type="scientific">Amycolatopsis rhabdoformis</name>
    <dbReference type="NCBI Taxonomy" id="1448059"/>
    <lineage>
        <taxon>Bacteria</taxon>
        <taxon>Bacillati</taxon>
        <taxon>Actinomycetota</taxon>
        <taxon>Actinomycetes</taxon>
        <taxon>Pseudonocardiales</taxon>
        <taxon>Pseudonocardiaceae</taxon>
        <taxon>Amycolatopsis</taxon>
    </lineage>
</organism>
<keyword evidence="2" id="KW-1185">Reference proteome</keyword>
<name>A0ABZ1HZX2_9PSEU</name>
<gene>
    <name evidence="1" type="ORF">VSH64_30580</name>
</gene>
<protein>
    <recommendedName>
        <fullName evidence="3">S1 motif domain-containing protein</fullName>
    </recommendedName>
</protein>
<dbReference type="Proteomes" id="UP001330812">
    <property type="component" value="Chromosome"/>
</dbReference>
<sequence>MPWDDQASDEIQFSRTDAIGQNRLTDRFETKSLALMPGQKVRATILSHHRWGVLVEIAGHEDAGLSASIDMIQQFSTAKISYDELLSRFPPIGSQIDAVIQHINRWFPPVSVRLSIRPSDLESFAWPCDFCGEQTTLSPGGDALVLDSRSNDGPGSHTVIAHRHCLAERIHSEAPGERARALKIGKR</sequence>